<dbReference type="SUPFAM" id="SSF51395">
    <property type="entry name" value="FMN-linked oxidoreductases"/>
    <property type="match status" value="1"/>
</dbReference>
<gene>
    <name evidence="17" type="ORF">A2942_04435</name>
</gene>
<comment type="function">
    <text evidence="2">Catalyzes the conversion of dihydroorotate to orotate with quinone as electron acceptor.</text>
</comment>
<dbReference type="GO" id="GO:0044205">
    <property type="term" value="P:'de novo' UMP biosynthetic process"/>
    <property type="evidence" value="ECO:0007669"/>
    <property type="project" value="UniProtKB-UniPathway"/>
</dbReference>
<comment type="similarity">
    <text evidence="5">Belongs to the dihydroorotate dehydrogenase family. Type 2 subfamily.</text>
</comment>
<evidence type="ECO:0000256" key="1">
    <source>
        <dbReference type="ARBA" id="ARBA00001917"/>
    </source>
</evidence>
<accession>A0A1G2DCU4</accession>
<dbReference type="GO" id="GO:0006207">
    <property type="term" value="P:'de novo' pyrimidine nucleobase biosynthetic process"/>
    <property type="evidence" value="ECO:0007669"/>
    <property type="project" value="InterPro"/>
</dbReference>
<comment type="catalytic activity">
    <reaction evidence="15">
        <text>(S)-dihydroorotate + a quinone = orotate + a quinol</text>
        <dbReference type="Rhea" id="RHEA:30187"/>
        <dbReference type="ChEBI" id="CHEBI:24646"/>
        <dbReference type="ChEBI" id="CHEBI:30839"/>
        <dbReference type="ChEBI" id="CHEBI:30864"/>
        <dbReference type="ChEBI" id="CHEBI:132124"/>
        <dbReference type="EC" id="1.3.5.2"/>
    </reaction>
</comment>
<comment type="subcellular location">
    <subcellularLocation>
        <location evidence="3">Membrane</location>
    </subcellularLocation>
</comment>
<dbReference type="CDD" id="cd04738">
    <property type="entry name" value="DHOD_2_like"/>
    <property type="match status" value="1"/>
</dbReference>
<dbReference type="GO" id="GO:0106430">
    <property type="term" value="F:dihydroorotate dehydrogenase (quinone) activity"/>
    <property type="evidence" value="ECO:0007669"/>
    <property type="project" value="UniProtKB-EC"/>
</dbReference>
<evidence type="ECO:0000256" key="4">
    <source>
        <dbReference type="ARBA" id="ARBA00005161"/>
    </source>
</evidence>
<evidence type="ECO:0000256" key="5">
    <source>
        <dbReference type="ARBA" id="ARBA00005359"/>
    </source>
</evidence>
<evidence type="ECO:0000313" key="17">
    <source>
        <dbReference type="EMBL" id="OGZ11465.1"/>
    </source>
</evidence>
<dbReference type="STRING" id="1798665.A2942_04435"/>
<comment type="cofactor">
    <cofactor evidence="1">
        <name>FMN</name>
        <dbReference type="ChEBI" id="CHEBI:58210"/>
    </cofactor>
</comment>
<dbReference type="PANTHER" id="PTHR48109">
    <property type="entry name" value="DIHYDROOROTATE DEHYDROGENASE (QUINONE), MITOCHONDRIAL-RELATED"/>
    <property type="match status" value="1"/>
</dbReference>
<keyword evidence="12" id="KW-0472">Membrane</keyword>
<evidence type="ECO:0000259" key="16">
    <source>
        <dbReference type="Pfam" id="PF01180"/>
    </source>
</evidence>
<dbReference type="InterPro" id="IPR005719">
    <property type="entry name" value="Dihydroorotate_DH_2"/>
</dbReference>
<evidence type="ECO:0000256" key="10">
    <source>
        <dbReference type="ARBA" id="ARBA00022975"/>
    </source>
</evidence>
<dbReference type="UniPathway" id="UPA00070">
    <property type="reaction ID" value="UER00946"/>
</dbReference>
<evidence type="ECO:0000256" key="7">
    <source>
        <dbReference type="ARBA" id="ARBA00018366"/>
    </source>
</evidence>
<proteinExistence type="inferred from homology"/>
<dbReference type="AlphaFoldDB" id="A0A1G2DCU4"/>
<evidence type="ECO:0000256" key="9">
    <source>
        <dbReference type="ARBA" id="ARBA00022643"/>
    </source>
</evidence>
<dbReference type="Pfam" id="PF01180">
    <property type="entry name" value="DHO_dh"/>
    <property type="match status" value="1"/>
</dbReference>
<dbReference type="EMBL" id="MHLP01000037">
    <property type="protein sequence ID" value="OGZ11465.1"/>
    <property type="molecule type" value="Genomic_DNA"/>
</dbReference>
<evidence type="ECO:0000256" key="14">
    <source>
        <dbReference type="ARBA" id="ARBA00032000"/>
    </source>
</evidence>
<dbReference type="Proteomes" id="UP000178534">
    <property type="component" value="Unassembled WGS sequence"/>
</dbReference>
<evidence type="ECO:0000256" key="12">
    <source>
        <dbReference type="ARBA" id="ARBA00023136"/>
    </source>
</evidence>
<evidence type="ECO:0000256" key="3">
    <source>
        <dbReference type="ARBA" id="ARBA00004370"/>
    </source>
</evidence>
<protein>
    <recommendedName>
        <fullName evidence="7">Dihydroorotate dehydrogenase (quinone)</fullName>
        <ecNumber evidence="6">1.3.5.2</ecNumber>
    </recommendedName>
    <alternativeName>
        <fullName evidence="14">DHOdehase</fullName>
    </alternativeName>
    <alternativeName>
        <fullName evidence="13">Dihydroorotate oxidase</fullName>
    </alternativeName>
</protein>
<keyword evidence="11" id="KW-0560">Oxidoreductase</keyword>
<evidence type="ECO:0000256" key="13">
    <source>
        <dbReference type="ARBA" id="ARBA00031623"/>
    </source>
</evidence>
<feature type="domain" description="Dihydroorotate dehydrogenase catalytic" evidence="16">
    <location>
        <begin position="65"/>
        <end position="353"/>
    </location>
</feature>
<dbReference type="InterPro" id="IPR005720">
    <property type="entry name" value="Dihydroorotate_DH_cat"/>
</dbReference>
<comment type="pathway">
    <text evidence="4">Pyrimidine metabolism; UMP biosynthesis via de novo pathway; orotate from (S)-dihydroorotate (quinone route): step 1/1.</text>
</comment>
<dbReference type="InterPro" id="IPR050074">
    <property type="entry name" value="DHO_dehydrogenase"/>
</dbReference>
<organism evidence="17 18">
    <name type="scientific">Candidatus Lloydbacteria bacterium RIFCSPLOWO2_01_FULL_50_20</name>
    <dbReference type="NCBI Taxonomy" id="1798665"/>
    <lineage>
        <taxon>Bacteria</taxon>
        <taxon>Candidatus Lloydiibacteriota</taxon>
    </lineage>
</organism>
<sequence>MSERFSVMKVLYRSVLKPVLFRLTTPDTAHDIFVAVGEFAGKYAILRALVSFFYEYKGKNISKVVDGITYRTPILLSAGFDSNGRLTRILRSMSFGGEEIGSTTAKLCEGNPLPRMTRLVRNKSIVVYKGLRNDGVDALIRRLKQTPRIPEYVIGVSIARTNSKEVNKTIEAGIADYVETFKKLNEANIGDYYTINISCPNSFGGETFIDPTLFPRLMAELSKVKCTKPLYIKMPINIPWNDFKQLLETADTYGVQGVIIGNLNKNYKDLDHPEDAPAQFRGGLSGKPCFTLSNELIKKTRAKYGKRLTIIGVGGILTPEDALEKFKAGADLIQMISGMIFGDPGMMKAICERYAEWKSHAVSQ</sequence>
<evidence type="ECO:0000256" key="15">
    <source>
        <dbReference type="ARBA" id="ARBA00048639"/>
    </source>
</evidence>
<dbReference type="PANTHER" id="PTHR48109:SF4">
    <property type="entry name" value="DIHYDROOROTATE DEHYDROGENASE (QUINONE), MITOCHONDRIAL"/>
    <property type="match status" value="1"/>
</dbReference>
<evidence type="ECO:0000256" key="8">
    <source>
        <dbReference type="ARBA" id="ARBA00022630"/>
    </source>
</evidence>
<reference evidence="17 18" key="1">
    <citation type="journal article" date="2016" name="Nat. Commun.">
        <title>Thousands of microbial genomes shed light on interconnected biogeochemical processes in an aquifer system.</title>
        <authorList>
            <person name="Anantharaman K."/>
            <person name="Brown C.T."/>
            <person name="Hug L.A."/>
            <person name="Sharon I."/>
            <person name="Castelle C.J."/>
            <person name="Probst A.J."/>
            <person name="Thomas B.C."/>
            <person name="Singh A."/>
            <person name="Wilkins M.J."/>
            <person name="Karaoz U."/>
            <person name="Brodie E.L."/>
            <person name="Williams K.H."/>
            <person name="Hubbard S.S."/>
            <person name="Banfield J.F."/>
        </authorList>
    </citation>
    <scope>NUCLEOTIDE SEQUENCE [LARGE SCALE GENOMIC DNA]</scope>
</reference>
<keyword evidence="10" id="KW-0665">Pyrimidine biosynthesis</keyword>
<dbReference type="GO" id="GO:0005886">
    <property type="term" value="C:plasma membrane"/>
    <property type="evidence" value="ECO:0007669"/>
    <property type="project" value="TreeGrafter"/>
</dbReference>
<keyword evidence="9" id="KW-0288">FMN</keyword>
<evidence type="ECO:0000256" key="6">
    <source>
        <dbReference type="ARBA" id="ARBA00012791"/>
    </source>
</evidence>
<name>A0A1G2DCU4_9BACT</name>
<dbReference type="InterPro" id="IPR001295">
    <property type="entry name" value="Dihydroorotate_DH_CS"/>
</dbReference>
<comment type="caution">
    <text evidence="17">The sequence shown here is derived from an EMBL/GenBank/DDBJ whole genome shotgun (WGS) entry which is preliminary data.</text>
</comment>
<dbReference type="PROSITE" id="PS00912">
    <property type="entry name" value="DHODEHASE_2"/>
    <property type="match status" value="1"/>
</dbReference>
<evidence type="ECO:0000256" key="2">
    <source>
        <dbReference type="ARBA" id="ARBA00003125"/>
    </source>
</evidence>
<dbReference type="Gene3D" id="3.20.20.70">
    <property type="entry name" value="Aldolase class I"/>
    <property type="match status" value="1"/>
</dbReference>
<dbReference type="EC" id="1.3.5.2" evidence="6"/>
<dbReference type="InterPro" id="IPR013785">
    <property type="entry name" value="Aldolase_TIM"/>
</dbReference>
<evidence type="ECO:0000256" key="11">
    <source>
        <dbReference type="ARBA" id="ARBA00023002"/>
    </source>
</evidence>
<evidence type="ECO:0000313" key="18">
    <source>
        <dbReference type="Proteomes" id="UP000178534"/>
    </source>
</evidence>
<keyword evidence="8" id="KW-0285">Flavoprotein</keyword>
<dbReference type="GO" id="GO:0005737">
    <property type="term" value="C:cytoplasm"/>
    <property type="evidence" value="ECO:0007669"/>
    <property type="project" value="InterPro"/>
</dbReference>